<dbReference type="Proteomes" id="UP000799118">
    <property type="component" value="Unassembled WGS sequence"/>
</dbReference>
<accession>A0A6A4GB84</accession>
<organism evidence="1 2">
    <name type="scientific">Gymnopus androsaceus JB14</name>
    <dbReference type="NCBI Taxonomy" id="1447944"/>
    <lineage>
        <taxon>Eukaryota</taxon>
        <taxon>Fungi</taxon>
        <taxon>Dikarya</taxon>
        <taxon>Basidiomycota</taxon>
        <taxon>Agaricomycotina</taxon>
        <taxon>Agaricomycetes</taxon>
        <taxon>Agaricomycetidae</taxon>
        <taxon>Agaricales</taxon>
        <taxon>Marasmiineae</taxon>
        <taxon>Omphalotaceae</taxon>
        <taxon>Gymnopus</taxon>
    </lineage>
</organism>
<dbReference type="AlphaFoldDB" id="A0A6A4GB84"/>
<name>A0A6A4GB84_9AGAR</name>
<proteinExistence type="predicted"/>
<protein>
    <submittedName>
        <fullName evidence="1">Uncharacterized protein</fullName>
    </submittedName>
</protein>
<dbReference type="EMBL" id="ML771034">
    <property type="protein sequence ID" value="KAE9382747.1"/>
    <property type="molecule type" value="Genomic_DNA"/>
</dbReference>
<reference evidence="1" key="1">
    <citation type="journal article" date="2019" name="Environ. Microbiol.">
        <title>Fungal ecological strategies reflected in gene transcription - a case study of two litter decomposers.</title>
        <authorList>
            <person name="Barbi F."/>
            <person name="Kohler A."/>
            <person name="Barry K."/>
            <person name="Baskaran P."/>
            <person name="Daum C."/>
            <person name="Fauchery L."/>
            <person name="Ihrmark K."/>
            <person name="Kuo A."/>
            <person name="LaButti K."/>
            <person name="Lipzen A."/>
            <person name="Morin E."/>
            <person name="Grigoriev I.V."/>
            <person name="Henrissat B."/>
            <person name="Lindahl B."/>
            <person name="Martin F."/>
        </authorList>
    </citation>
    <scope>NUCLEOTIDE SEQUENCE</scope>
    <source>
        <strain evidence="1">JB14</strain>
    </source>
</reference>
<keyword evidence="2" id="KW-1185">Reference proteome</keyword>
<evidence type="ECO:0000313" key="2">
    <source>
        <dbReference type="Proteomes" id="UP000799118"/>
    </source>
</evidence>
<evidence type="ECO:0000313" key="1">
    <source>
        <dbReference type="EMBL" id="KAE9382747.1"/>
    </source>
</evidence>
<sequence>MLHKLTIPRVIAAPALGLGSRGNCQKLQRSPLPPSNITSPTPVGRNSTVFEDICAFVAWASGFLPLCLQVPESSKRCSTPSSSLLDSLTALEDSSAVTHCHPALDEGSTELTPFFALPYFIPRQDISTWSDSVAAFTLS</sequence>
<gene>
    <name evidence="1" type="ORF">BT96DRAFT_1010094</name>
</gene>